<dbReference type="AlphaFoldDB" id="A0A286UAT9"/>
<dbReference type="EMBL" id="NBII01000008">
    <property type="protein sequence ID" value="PAV16688.1"/>
    <property type="molecule type" value="Genomic_DNA"/>
</dbReference>
<protein>
    <recommendedName>
        <fullName evidence="6">Succinate dehydrogenase assembly factor 3</fullName>
        <shortName evidence="6">SDH assembly factor 3</shortName>
        <shortName evidence="6">SDHAF3</shortName>
    </recommendedName>
</protein>
<accession>A0A286UAT9</accession>
<dbReference type="CDD" id="cd20270">
    <property type="entry name" value="Complex1_LYR_SDHAF3_LYRM10"/>
    <property type="match status" value="1"/>
</dbReference>
<comment type="subunit">
    <text evidence="6">Interacts with the iron-sulfur protein subunit within the SDH catalytic dimer.</text>
</comment>
<dbReference type="FunCoup" id="A0A286UAT9">
    <property type="interactions" value="66"/>
</dbReference>
<dbReference type="InterPro" id="IPR008381">
    <property type="entry name" value="SDHAF3/Sdh7"/>
</dbReference>
<sequence>MKPSFSRLAKSITDQPLDLHKASISLLPPIPLYRGILRAHRRLPYEMRAMGDDYVKAEFRRHQKINNPKHVIGFLSQWKMYLDAIPKNKDVASQWTGRKLDPTVFEKMSAEQIGQLSGSNGKGEGMSIR</sequence>
<evidence type="ECO:0000256" key="3">
    <source>
        <dbReference type="ARBA" id="ARBA00022946"/>
    </source>
</evidence>
<keyword evidence="5 6" id="KW-0143">Chaperone</keyword>
<dbReference type="GO" id="GO:0005759">
    <property type="term" value="C:mitochondrial matrix"/>
    <property type="evidence" value="ECO:0007669"/>
    <property type="project" value="UniProtKB-SubCell"/>
</dbReference>
<dbReference type="GO" id="GO:0034553">
    <property type="term" value="P:mitochondrial respiratory chain complex II assembly"/>
    <property type="evidence" value="ECO:0007669"/>
    <property type="project" value="UniProtKB-UniRule"/>
</dbReference>
<dbReference type="STRING" id="2282107.A0A286UAT9"/>
<evidence type="ECO:0000256" key="1">
    <source>
        <dbReference type="ARBA" id="ARBA00004305"/>
    </source>
</evidence>
<dbReference type="PANTHER" id="PTHR13137:SF6">
    <property type="entry name" value="SUCCINATE DEHYDROGENASE ASSEMBLY FACTOR 3, MITOCHONDRIAL"/>
    <property type="match status" value="1"/>
</dbReference>
<evidence type="ECO:0000256" key="2">
    <source>
        <dbReference type="ARBA" id="ARBA00006020"/>
    </source>
</evidence>
<dbReference type="Proteomes" id="UP000217199">
    <property type="component" value="Unassembled WGS sequence"/>
</dbReference>
<evidence type="ECO:0000313" key="7">
    <source>
        <dbReference type="EMBL" id="PAV16688.1"/>
    </source>
</evidence>
<comment type="function">
    <text evidence="6">Plays an essential role in the assembly of succinate dehydrogenase (SDH), an enzyme complex (also referred to as respiratory complex II) that is a component of both the tricarboxylic acid (TCA) cycle and the mitochondrial electron transport chain, and which couples the oxidation of succinate to fumarate with the reduction of ubiquinone (coenzyme Q) to ubiquinol. Promotes maturation of the iron-sulfur protein subunit of the SDH catalytic dimer, protecting it from the deleterious effects of oxidants. May act together with SDHAF1.</text>
</comment>
<evidence type="ECO:0000256" key="4">
    <source>
        <dbReference type="ARBA" id="ARBA00023128"/>
    </source>
</evidence>
<comment type="subcellular location">
    <subcellularLocation>
        <location evidence="1 6">Mitochondrion matrix</location>
    </subcellularLocation>
</comment>
<comment type="caution">
    <text evidence="7">The sequence shown here is derived from an EMBL/GenBank/DDBJ whole genome shotgun (WGS) entry which is preliminary data.</text>
</comment>
<dbReference type="OrthoDB" id="278329at2759"/>
<keyword evidence="3" id="KW-0809">Transit peptide</keyword>
<name>A0A286UAT9_9AGAM</name>
<dbReference type="InParanoid" id="A0A286UAT9"/>
<dbReference type="PANTHER" id="PTHR13137">
    <property type="entry name" value="DC11 ACN9 HOMOLOG"/>
    <property type="match status" value="1"/>
</dbReference>
<keyword evidence="8" id="KW-1185">Reference proteome</keyword>
<evidence type="ECO:0000256" key="5">
    <source>
        <dbReference type="ARBA" id="ARBA00023186"/>
    </source>
</evidence>
<gene>
    <name evidence="7" type="ORF">PNOK_0830800</name>
</gene>
<dbReference type="Pfam" id="PF13233">
    <property type="entry name" value="Complex1_LYR_2"/>
    <property type="match status" value="1"/>
</dbReference>
<organism evidence="7 8">
    <name type="scientific">Pyrrhoderma noxium</name>
    <dbReference type="NCBI Taxonomy" id="2282107"/>
    <lineage>
        <taxon>Eukaryota</taxon>
        <taxon>Fungi</taxon>
        <taxon>Dikarya</taxon>
        <taxon>Basidiomycota</taxon>
        <taxon>Agaricomycotina</taxon>
        <taxon>Agaricomycetes</taxon>
        <taxon>Hymenochaetales</taxon>
        <taxon>Hymenochaetaceae</taxon>
        <taxon>Pyrrhoderma</taxon>
    </lineage>
</organism>
<keyword evidence="4 6" id="KW-0496">Mitochondrion</keyword>
<evidence type="ECO:0000313" key="8">
    <source>
        <dbReference type="Proteomes" id="UP000217199"/>
    </source>
</evidence>
<dbReference type="GO" id="GO:0005758">
    <property type="term" value="C:mitochondrial intermembrane space"/>
    <property type="evidence" value="ECO:0007669"/>
    <property type="project" value="TreeGrafter"/>
</dbReference>
<reference evidence="7 8" key="1">
    <citation type="journal article" date="2017" name="Mol. Ecol.">
        <title>Comparative and population genomic landscape of Phellinus noxius: A hypervariable fungus causing root rot in trees.</title>
        <authorList>
            <person name="Chung C.L."/>
            <person name="Lee T.J."/>
            <person name="Akiba M."/>
            <person name="Lee H.H."/>
            <person name="Kuo T.H."/>
            <person name="Liu D."/>
            <person name="Ke H.M."/>
            <person name="Yokoi T."/>
            <person name="Roa M.B."/>
            <person name="Lu M.J."/>
            <person name="Chang Y.Y."/>
            <person name="Ann P.J."/>
            <person name="Tsai J.N."/>
            <person name="Chen C.Y."/>
            <person name="Tzean S.S."/>
            <person name="Ota Y."/>
            <person name="Hattori T."/>
            <person name="Sahashi N."/>
            <person name="Liou R.F."/>
            <person name="Kikuchi T."/>
            <person name="Tsai I.J."/>
        </authorList>
    </citation>
    <scope>NUCLEOTIDE SEQUENCE [LARGE SCALE GENOMIC DNA]</scope>
    <source>
        <strain evidence="7 8">FFPRI411160</strain>
    </source>
</reference>
<proteinExistence type="inferred from homology"/>
<evidence type="ECO:0000256" key="6">
    <source>
        <dbReference type="RuleBase" id="RU368039"/>
    </source>
</evidence>
<comment type="similarity">
    <text evidence="2 6">Belongs to the complex I LYR family. SDHAF3 subfamily.</text>
</comment>
<dbReference type="GO" id="GO:0006105">
    <property type="term" value="P:succinate metabolic process"/>
    <property type="evidence" value="ECO:0007669"/>
    <property type="project" value="TreeGrafter"/>
</dbReference>